<name>A0ABD5YKA9_9EURY</name>
<reference evidence="2 3" key="1">
    <citation type="journal article" date="2019" name="Int. J. Syst. Evol. Microbiol.">
        <title>The Global Catalogue of Microorganisms (GCM) 10K type strain sequencing project: providing services to taxonomists for standard genome sequencing and annotation.</title>
        <authorList>
            <consortium name="The Broad Institute Genomics Platform"/>
            <consortium name="The Broad Institute Genome Sequencing Center for Infectious Disease"/>
            <person name="Wu L."/>
            <person name="Ma J."/>
        </authorList>
    </citation>
    <scope>NUCLEOTIDE SEQUENCE [LARGE SCALE GENOMIC DNA]</scope>
    <source>
        <strain evidence="2 3">RDMS1</strain>
    </source>
</reference>
<dbReference type="EMBL" id="JBHTAX010000001">
    <property type="protein sequence ID" value="MFC7188982.1"/>
    <property type="molecule type" value="Genomic_DNA"/>
</dbReference>
<dbReference type="AlphaFoldDB" id="A0ABD5YKA9"/>
<proteinExistence type="predicted"/>
<evidence type="ECO:0000313" key="3">
    <source>
        <dbReference type="Proteomes" id="UP001596417"/>
    </source>
</evidence>
<evidence type="ECO:0000256" key="1">
    <source>
        <dbReference type="SAM" id="MobiDB-lite"/>
    </source>
</evidence>
<protein>
    <submittedName>
        <fullName evidence="2">Uncharacterized protein</fullName>
    </submittedName>
</protein>
<gene>
    <name evidence="2" type="ORF">ACFQL7_03390</name>
</gene>
<sequence>MMPEENESPSTGWRDVYDAMGVSTTAEDTDSNGSRLTRSSHIPRTVLGR</sequence>
<dbReference type="RefSeq" id="WP_264555197.1">
    <property type="nucleotide sequence ID" value="NZ_CP109979.1"/>
</dbReference>
<organism evidence="2 3">
    <name type="scientific">Halocatena marina</name>
    <dbReference type="NCBI Taxonomy" id="2934937"/>
    <lineage>
        <taxon>Archaea</taxon>
        <taxon>Methanobacteriati</taxon>
        <taxon>Methanobacteriota</taxon>
        <taxon>Stenosarchaea group</taxon>
        <taxon>Halobacteria</taxon>
        <taxon>Halobacteriales</taxon>
        <taxon>Natronomonadaceae</taxon>
        <taxon>Halocatena</taxon>
    </lineage>
</organism>
<feature type="compositionally biased region" description="Polar residues" evidence="1">
    <location>
        <begin position="22"/>
        <end position="42"/>
    </location>
</feature>
<dbReference type="GeneID" id="76198546"/>
<evidence type="ECO:0000313" key="2">
    <source>
        <dbReference type="EMBL" id="MFC7188982.1"/>
    </source>
</evidence>
<keyword evidence="3" id="KW-1185">Reference proteome</keyword>
<dbReference type="Proteomes" id="UP001596417">
    <property type="component" value="Unassembled WGS sequence"/>
</dbReference>
<accession>A0ABD5YKA9</accession>
<comment type="caution">
    <text evidence="2">The sequence shown here is derived from an EMBL/GenBank/DDBJ whole genome shotgun (WGS) entry which is preliminary data.</text>
</comment>
<feature type="region of interest" description="Disordered" evidence="1">
    <location>
        <begin position="1"/>
        <end position="49"/>
    </location>
</feature>